<gene>
    <name evidence="2" type="primary">gb19419</name>
    <name evidence="2" type="ORF">PR202_gb19419</name>
</gene>
<comment type="caution">
    <text evidence="2">The sequence shown here is derived from an EMBL/GenBank/DDBJ whole genome shotgun (WGS) entry which is preliminary data.</text>
</comment>
<dbReference type="PANTHER" id="PTHR34145:SF48">
    <property type="entry name" value="OS01G0553400 PROTEIN"/>
    <property type="match status" value="1"/>
</dbReference>
<dbReference type="PANTHER" id="PTHR34145">
    <property type="entry name" value="OS02G0105600 PROTEIN"/>
    <property type="match status" value="1"/>
</dbReference>
<feature type="domain" description="At1g61320/AtMIF1 LRR" evidence="1">
    <location>
        <begin position="65"/>
        <end position="168"/>
    </location>
</feature>
<evidence type="ECO:0000313" key="3">
    <source>
        <dbReference type="Proteomes" id="UP001054889"/>
    </source>
</evidence>
<dbReference type="InterPro" id="IPR053772">
    <property type="entry name" value="At1g61320/At1g61330-like"/>
</dbReference>
<dbReference type="Proteomes" id="UP001054889">
    <property type="component" value="Unassembled WGS sequence"/>
</dbReference>
<organism evidence="2 3">
    <name type="scientific">Eleusine coracana subsp. coracana</name>
    <dbReference type="NCBI Taxonomy" id="191504"/>
    <lineage>
        <taxon>Eukaryota</taxon>
        <taxon>Viridiplantae</taxon>
        <taxon>Streptophyta</taxon>
        <taxon>Embryophyta</taxon>
        <taxon>Tracheophyta</taxon>
        <taxon>Spermatophyta</taxon>
        <taxon>Magnoliopsida</taxon>
        <taxon>Liliopsida</taxon>
        <taxon>Poales</taxon>
        <taxon>Poaceae</taxon>
        <taxon>PACMAD clade</taxon>
        <taxon>Chloridoideae</taxon>
        <taxon>Cynodonteae</taxon>
        <taxon>Eleusininae</taxon>
        <taxon>Eleusine</taxon>
    </lineage>
</organism>
<reference evidence="2" key="1">
    <citation type="journal article" date="2018" name="DNA Res.">
        <title>Multiple hybrid de novo genome assembly of finger millet, an orphan allotetraploid crop.</title>
        <authorList>
            <person name="Hatakeyama M."/>
            <person name="Aluri S."/>
            <person name="Balachadran M.T."/>
            <person name="Sivarajan S.R."/>
            <person name="Patrignani A."/>
            <person name="Gruter S."/>
            <person name="Poveda L."/>
            <person name="Shimizu-Inatsugi R."/>
            <person name="Baeten J."/>
            <person name="Francoijs K.J."/>
            <person name="Nataraja K.N."/>
            <person name="Reddy Y.A.N."/>
            <person name="Phadnis S."/>
            <person name="Ravikumar R.L."/>
            <person name="Schlapbach R."/>
            <person name="Sreeman S.M."/>
            <person name="Shimizu K.K."/>
        </authorList>
    </citation>
    <scope>NUCLEOTIDE SEQUENCE</scope>
</reference>
<proteinExistence type="predicted"/>
<reference evidence="2" key="2">
    <citation type="submission" date="2021-12" db="EMBL/GenBank/DDBJ databases">
        <title>Resequencing data analysis of finger millet.</title>
        <authorList>
            <person name="Hatakeyama M."/>
            <person name="Aluri S."/>
            <person name="Balachadran M.T."/>
            <person name="Sivarajan S.R."/>
            <person name="Poveda L."/>
            <person name="Shimizu-Inatsugi R."/>
            <person name="Schlapbach R."/>
            <person name="Sreeman S.M."/>
            <person name="Shimizu K.K."/>
        </authorList>
    </citation>
    <scope>NUCLEOTIDE SEQUENCE</scope>
</reference>
<dbReference type="AlphaFoldDB" id="A0AAV5F9V6"/>
<dbReference type="Pfam" id="PF23622">
    <property type="entry name" value="LRR_At1g61320_AtMIF1"/>
    <property type="match status" value="1"/>
</dbReference>
<protein>
    <recommendedName>
        <fullName evidence="1">At1g61320/AtMIF1 LRR domain-containing protein</fullName>
    </recommendedName>
</protein>
<accession>A0AAV5F9V6</accession>
<dbReference type="EMBL" id="BQKI01000082">
    <property type="protein sequence ID" value="GJN31065.1"/>
    <property type="molecule type" value="Genomic_DNA"/>
</dbReference>
<name>A0AAV5F9V6_ELECO</name>
<sequence>MSVLCSKMRKAWIYHPRLDFDTSTVPRGHLPTVRICGCMAKRNQSSDLHEIALSTERFIDTVKFILREHSGLTLNRLAIKFNMQKEHANCIDGWVSFAITSKAKVVILNFSPYLGPCENNYCFPYHLFNNQNASRLQVLRLDTVTLGSSPDFCGFSSLTTLALEHVQLKFLCVQDCAIDKIELHAPNLATFEYRGGSAVLFALNKCLKLKTVSIAFLVEENLAYVFTGLPNGLPHIESLHVEVTVKTQLSAAPRPAPPCLACAATAAASRSAMVRQKDKQFALQYHLPIEVLREGLPEKLHDAPDNVVRSGSLIRVATTAGLSAALAMKDGEEQKPPLDVYVVPYLPPNEAAAIRRMIDLQMEEDGQEGQAGAARRRKFIVANIHVAGSQGAHAVSDRR</sequence>
<keyword evidence="3" id="KW-1185">Reference proteome</keyword>
<evidence type="ECO:0000313" key="2">
    <source>
        <dbReference type="EMBL" id="GJN31065.1"/>
    </source>
</evidence>
<evidence type="ECO:0000259" key="1">
    <source>
        <dbReference type="Pfam" id="PF23622"/>
    </source>
</evidence>
<dbReference type="InterPro" id="IPR055357">
    <property type="entry name" value="LRR_At1g61320_AtMIF1"/>
</dbReference>